<proteinExistence type="predicted"/>
<evidence type="ECO:0008006" key="8">
    <source>
        <dbReference type="Google" id="ProtNLM"/>
    </source>
</evidence>
<dbReference type="PANTHER" id="PTHR32208">
    <property type="entry name" value="SECRETED PROTEIN-RELATED"/>
    <property type="match status" value="1"/>
</dbReference>
<dbReference type="AlphaFoldDB" id="A0A8K0WKM9"/>
<feature type="domain" description="Glyoxal oxidase N-terminal" evidence="4">
    <location>
        <begin position="455"/>
        <end position="575"/>
    </location>
</feature>
<sequence>MHFSSLWLSGAIIASFLSPLVSAEITACPVKETKWTSKTNLYAICPNTDYQRGGRSLQVVKNVASTDACAVICSKDPRCVKAVYDKRGKVCHVKDNNNRMYWEKDGNFDVIRIEDESKGLFISACPSKAKDYRAPNGASYKFCAETDYAGASAKMFQKCTSVQACADICANTKDCKKAVFDHKNNVCHVKAAEPKATLFWVRDKQFTTIQFSAPAANPASNLAKTGKWSDIIRLPLIPVAAYVAPEFPRPSKMLFFSSWGRDAFGGPSGRTQFGTMDLNNHKISNREVAETHHDMFCPGISSLEDGRILITGGSDAEAVTFYDPKTNAFKRGPNMQVARGYQTSATLSNGKVFTIGGAYSGPRQGKNGEVFDPKTNKWTMLPGADVKPMLTVDHEGIWREDNHAWLFGWKDGSVFQAGPSKDQHWYNTKDKGAVVKAGTRDNAAAMCGVFVMYDAVAGKILSAGGAPDYTNSQANKRAHVTTIGDAYKPSKVERVADMTFPRGFSNAVVLPDGTVLVTGGQRKALVFTNTDAILVPELFNPQTKKWTQLAPHAVPRNYHSVSILLPDATVLIGGGGLCYVATIGGSTAKCDKSADHADAEILQPPYLFNADGTKARRPTISGLAQQSVRAGGELKFNVKDISGTAKLSLVRIGSVTHSVNSDQRRVPLNDFKKNGDVYTAKLPKDTGILLPGYYYLFAISPQGVPSLAQTVQIKL</sequence>
<gene>
    <name evidence="6" type="ORF">B0I35DRAFT_484531</name>
</gene>
<dbReference type="SUPFAM" id="SSF50965">
    <property type="entry name" value="Galactose oxidase, central domain"/>
    <property type="match status" value="1"/>
</dbReference>
<dbReference type="SMART" id="SM00612">
    <property type="entry name" value="Kelch"/>
    <property type="match status" value="3"/>
</dbReference>
<dbReference type="SUPFAM" id="SSF81296">
    <property type="entry name" value="E set domains"/>
    <property type="match status" value="1"/>
</dbReference>
<keyword evidence="7" id="KW-1185">Reference proteome</keyword>
<keyword evidence="1 2" id="KW-0732">Signal</keyword>
<dbReference type="Gene3D" id="2.130.10.80">
    <property type="entry name" value="Galactose oxidase/kelch, beta-propeller"/>
    <property type="match status" value="1"/>
</dbReference>
<organism evidence="6 7">
    <name type="scientific">Stachybotrys elegans</name>
    <dbReference type="NCBI Taxonomy" id="80388"/>
    <lineage>
        <taxon>Eukaryota</taxon>
        <taxon>Fungi</taxon>
        <taxon>Dikarya</taxon>
        <taxon>Ascomycota</taxon>
        <taxon>Pezizomycotina</taxon>
        <taxon>Sordariomycetes</taxon>
        <taxon>Hypocreomycetidae</taxon>
        <taxon>Hypocreales</taxon>
        <taxon>Stachybotryaceae</taxon>
        <taxon>Stachybotrys</taxon>
    </lineage>
</organism>
<dbReference type="PANTHER" id="PTHR32208:SF56">
    <property type="entry name" value="GALACTOSE OXIDASE-RELATED"/>
    <property type="match status" value="1"/>
</dbReference>
<feature type="domain" description="Apple" evidence="3">
    <location>
        <begin position="49"/>
        <end position="100"/>
    </location>
</feature>
<accession>A0A8K0WKM9</accession>
<protein>
    <recommendedName>
        <fullName evidence="8">Galactose oxidase</fullName>
    </recommendedName>
</protein>
<evidence type="ECO:0000259" key="4">
    <source>
        <dbReference type="Pfam" id="PF07250"/>
    </source>
</evidence>
<dbReference type="InterPro" id="IPR037293">
    <property type="entry name" value="Gal_Oxidase_central_sf"/>
</dbReference>
<dbReference type="InterPro" id="IPR015202">
    <property type="entry name" value="GO-like_E_set"/>
</dbReference>
<dbReference type="InterPro" id="IPR006652">
    <property type="entry name" value="Kelch_1"/>
</dbReference>
<dbReference type="Proteomes" id="UP000813444">
    <property type="component" value="Unassembled WGS sequence"/>
</dbReference>
<dbReference type="InterPro" id="IPR009880">
    <property type="entry name" value="Glyoxal_oxidase_N"/>
</dbReference>
<evidence type="ECO:0000256" key="2">
    <source>
        <dbReference type="SAM" id="SignalP"/>
    </source>
</evidence>
<dbReference type="OrthoDB" id="2019572at2759"/>
<comment type="caution">
    <text evidence="6">The sequence shown here is derived from an EMBL/GenBank/DDBJ whole genome shotgun (WGS) entry which is preliminary data.</text>
</comment>
<dbReference type="CDD" id="cd02851">
    <property type="entry name" value="E_set_GO_C"/>
    <property type="match status" value="1"/>
</dbReference>
<dbReference type="InterPro" id="IPR014756">
    <property type="entry name" value="Ig_E-set"/>
</dbReference>
<dbReference type="EMBL" id="JAGPNK010000024">
    <property type="protein sequence ID" value="KAH7304236.1"/>
    <property type="molecule type" value="Genomic_DNA"/>
</dbReference>
<name>A0A8K0WKM9_9HYPO</name>
<dbReference type="InterPro" id="IPR013783">
    <property type="entry name" value="Ig-like_fold"/>
</dbReference>
<dbReference type="Pfam" id="PF01344">
    <property type="entry name" value="Kelch_1"/>
    <property type="match status" value="1"/>
</dbReference>
<feature type="domain" description="Galactose oxidase-like Early set" evidence="5">
    <location>
        <begin position="617"/>
        <end position="713"/>
    </location>
</feature>
<evidence type="ECO:0000259" key="3">
    <source>
        <dbReference type="Pfam" id="PF00024"/>
    </source>
</evidence>
<dbReference type="Pfam" id="PF00024">
    <property type="entry name" value="PAN_1"/>
    <property type="match status" value="2"/>
</dbReference>
<dbReference type="InterPro" id="IPR011043">
    <property type="entry name" value="Gal_Oxase/kelch_b-propeller"/>
</dbReference>
<evidence type="ECO:0000259" key="5">
    <source>
        <dbReference type="Pfam" id="PF09118"/>
    </source>
</evidence>
<feature type="signal peptide" evidence="2">
    <location>
        <begin position="1"/>
        <end position="23"/>
    </location>
</feature>
<feature type="domain" description="Apple" evidence="3">
    <location>
        <begin position="145"/>
        <end position="195"/>
    </location>
</feature>
<dbReference type="InterPro" id="IPR003609">
    <property type="entry name" value="Pan_app"/>
</dbReference>
<dbReference type="Gene3D" id="3.50.4.10">
    <property type="entry name" value="Hepatocyte Growth Factor"/>
    <property type="match status" value="1"/>
</dbReference>
<dbReference type="Pfam" id="PF09118">
    <property type="entry name" value="GO-like_E_set"/>
    <property type="match status" value="1"/>
</dbReference>
<dbReference type="SUPFAM" id="SSF57414">
    <property type="entry name" value="Hairpin loop containing domain-like"/>
    <property type="match status" value="1"/>
</dbReference>
<reference evidence="6" key="1">
    <citation type="journal article" date="2021" name="Nat. Commun.">
        <title>Genetic determinants of endophytism in the Arabidopsis root mycobiome.</title>
        <authorList>
            <person name="Mesny F."/>
            <person name="Miyauchi S."/>
            <person name="Thiergart T."/>
            <person name="Pickel B."/>
            <person name="Atanasova L."/>
            <person name="Karlsson M."/>
            <person name="Huettel B."/>
            <person name="Barry K.W."/>
            <person name="Haridas S."/>
            <person name="Chen C."/>
            <person name="Bauer D."/>
            <person name="Andreopoulos W."/>
            <person name="Pangilinan J."/>
            <person name="LaButti K."/>
            <person name="Riley R."/>
            <person name="Lipzen A."/>
            <person name="Clum A."/>
            <person name="Drula E."/>
            <person name="Henrissat B."/>
            <person name="Kohler A."/>
            <person name="Grigoriev I.V."/>
            <person name="Martin F.M."/>
            <person name="Hacquard S."/>
        </authorList>
    </citation>
    <scope>NUCLEOTIDE SEQUENCE</scope>
    <source>
        <strain evidence="6">MPI-CAGE-CH-0235</strain>
    </source>
</reference>
<evidence type="ECO:0000313" key="6">
    <source>
        <dbReference type="EMBL" id="KAH7304236.1"/>
    </source>
</evidence>
<evidence type="ECO:0000256" key="1">
    <source>
        <dbReference type="ARBA" id="ARBA00022729"/>
    </source>
</evidence>
<dbReference type="Gene3D" id="2.60.40.10">
    <property type="entry name" value="Immunoglobulins"/>
    <property type="match status" value="1"/>
</dbReference>
<feature type="chain" id="PRO_5035450053" description="Galactose oxidase" evidence="2">
    <location>
        <begin position="24"/>
        <end position="715"/>
    </location>
</feature>
<evidence type="ECO:0000313" key="7">
    <source>
        <dbReference type="Proteomes" id="UP000813444"/>
    </source>
</evidence>
<dbReference type="Pfam" id="PF07250">
    <property type="entry name" value="Glyoxal_oxid_N"/>
    <property type="match status" value="1"/>
</dbReference>